<dbReference type="SUPFAM" id="SSF52540">
    <property type="entry name" value="P-loop containing nucleoside triphosphate hydrolases"/>
    <property type="match status" value="1"/>
</dbReference>
<evidence type="ECO:0000256" key="1">
    <source>
        <dbReference type="ARBA" id="ARBA00022741"/>
    </source>
</evidence>
<dbReference type="EMBL" id="JACMSC010000011">
    <property type="protein sequence ID" value="KAG6502049.1"/>
    <property type="molecule type" value="Genomic_DNA"/>
</dbReference>
<comment type="caution">
    <text evidence="6">The sequence shown here is derived from an EMBL/GenBank/DDBJ whole genome shotgun (WGS) entry which is preliminary data.</text>
</comment>
<keyword evidence="3" id="KW-0347">Helicase</keyword>
<keyword evidence="1" id="KW-0547">Nucleotide-binding</keyword>
<dbReference type="GO" id="GO:0016787">
    <property type="term" value="F:hydrolase activity"/>
    <property type="evidence" value="ECO:0007669"/>
    <property type="project" value="UniProtKB-KW"/>
</dbReference>
<dbReference type="AlphaFoldDB" id="A0A8J5GC88"/>
<dbReference type="InterPro" id="IPR001650">
    <property type="entry name" value="Helicase_C-like"/>
</dbReference>
<feature type="domain" description="Helicase C-terminal" evidence="5">
    <location>
        <begin position="410"/>
        <end position="559"/>
    </location>
</feature>
<accession>A0A8J5GC88</accession>
<dbReference type="Pfam" id="PF00271">
    <property type="entry name" value="Helicase_C"/>
    <property type="match status" value="1"/>
</dbReference>
<dbReference type="GO" id="GO:0004386">
    <property type="term" value="F:helicase activity"/>
    <property type="evidence" value="ECO:0007669"/>
    <property type="project" value="UniProtKB-KW"/>
</dbReference>
<dbReference type="SMART" id="SM00490">
    <property type="entry name" value="HELICc"/>
    <property type="match status" value="1"/>
</dbReference>
<protein>
    <recommendedName>
        <fullName evidence="5">Helicase C-terminal domain-containing protein</fullName>
    </recommendedName>
</protein>
<evidence type="ECO:0000256" key="3">
    <source>
        <dbReference type="ARBA" id="ARBA00022806"/>
    </source>
</evidence>
<dbReference type="Gene3D" id="3.40.50.300">
    <property type="entry name" value="P-loop containing nucleotide triphosphate hydrolases"/>
    <property type="match status" value="1"/>
</dbReference>
<proteinExistence type="predicted"/>
<evidence type="ECO:0000313" key="7">
    <source>
        <dbReference type="Proteomes" id="UP000734854"/>
    </source>
</evidence>
<keyword evidence="7" id="KW-1185">Reference proteome</keyword>
<evidence type="ECO:0000259" key="5">
    <source>
        <dbReference type="PROSITE" id="PS51194"/>
    </source>
</evidence>
<evidence type="ECO:0000256" key="4">
    <source>
        <dbReference type="ARBA" id="ARBA00022840"/>
    </source>
</evidence>
<dbReference type="CDD" id="cd18787">
    <property type="entry name" value="SF2_C_DEAD"/>
    <property type="match status" value="1"/>
</dbReference>
<sequence length="567" mass="63758">MIGQEGPFFHFIVRNTSFIHATYCLLLIHLNVAIRTVYSRKCCEGIKRPKQCHKTEFGGCVWREEWQKSLGKSQIRNPTLISVACMAYCSMHGDALLCVSFGSFLVHLSLGPLLMFRVTATSRVTDGSTIIAHTNSSRLERMVLTCKIVIANATTKCSDNSTRVLRLEEVQVDQGWQRTQQDSEITIPPTENQNSELKLCRRMRYLLLRVVKTETTALLRMQKEEQKQLILGEDLLCKKGKSDIINLLINLSLQEVQVANMANGLIDDSGEPIVKVAAVCGQKGWPRFQPDILVSTPAALLNYLFDFDPEKKRHGPEMEPLSGRIKDWRRVRKHYTRSKQYIFVAATLPGSGKKTAGGVLKHMFPDATWVSGSFLHRHSPRLEQRWIEVTAETQVNALLDAVNYSQRCRPQDSHAHACRTMVFANTVDAVRSVAKILESAGFECTLYHREGSIEERTNNLNHFREKGGILVCTDAAARGLDIPNISHVIQAEFATSAVDFLHRVGRTARAGQSGAVTSLYTKSNRDLVSAVRHAEKIGQPVEKAFSRKRSFRNKLKKGTSKSRFSFS</sequence>
<reference evidence="6 7" key="1">
    <citation type="submission" date="2020-08" db="EMBL/GenBank/DDBJ databases">
        <title>Plant Genome Project.</title>
        <authorList>
            <person name="Zhang R.-G."/>
        </authorList>
    </citation>
    <scope>NUCLEOTIDE SEQUENCE [LARGE SCALE GENOMIC DNA]</scope>
    <source>
        <tissue evidence="6">Rhizome</tissue>
    </source>
</reference>
<evidence type="ECO:0000256" key="2">
    <source>
        <dbReference type="ARBA" id="ARBA00022801"/>
    </source>
</evidence>
<organism evidence="6 7">
    <name type="scientific">Zingiber officinale</name>
    <name type="common">Ginger</name>
    <name type="synonym">Amomum zingiber</name>
    <dbReference type="NCBI Taxonomy" id="94328"/>
    <lineage>
        <taxon>Eukaryota</taxon>
        <taxon>Viridiplantae</taxon>
        <taxon>Streptophyta</taxon>
        <taxon>Embryophyta</taxon>
        <taxon>Tracheophyta</taxon>
        <taxon>Spermatophyta</taxon>
        <taxon>Magnoliopsida</taxon>
        <taxon>Liliopsida</taxon>
        <taxon>Zingiberales</taxon>
        <taxon>Zingiberaceae</taxon>
        <taxon>Zingiber</taxon>
    </lineage>
</organism>
<keyword evidence="4" id="KW-0067">ATP-binding</keyword>
<dbReference type="InterPro" id="IPR027417">
    <property type="entry name" value="P-loop_NTPase"/>
</dbReference>
<dbReference type="PROSITE" id="PS51194">
    <property type="entry name" value="HELICASE_CTER"/>
    <property type="match status" value="1"/>
</dbReference>
<dbReference type="GO" id="GO:0005524">
    <property type="term" value="F:ATP binding"/>
    <property type="evidence" value="ECO:0007669"/>
    <property type="project" value="UniProtKB-KW"/>
</dbReference>
<dbReference type="PANTHER" id="PTHR47960">
    <property type="entry name" value="DEAD-BOX ATP-DEPENDENT RNA HELICASE 50"/>
    <property type="match status" value="1"/>
</dbReference>
<gene>
    <name evidence="6" type="ORF">ZIOFF_041936</name>
</gene>
<name>A0A8J5GC88_ZINOF</name>
<evidence type="ECO:0000313" key="6">
    <source>
        <dbReference type="EMBL" id="KAG6502049.1"/>
    </source>
</evidence>
<keyword evidence="2" id="KW-0378">Hydrolase</keyword>
<dbReference type="Proteomes" id="UP000734854">
    <property type="component" value="Unassembled WGS sequence"/>
</dbReference>